<feature type="domain" description="Gamma tubulin complex component C-terminal" evidence="7">
    <location>
        <begin position="453"/>
        <end position="858"/>
    </location>
</feature>
<dbReference type="InterPro" id="IPR042241">
    <property type="entry name" value="GCP_C_sf"/>
</dbReference>
<evidence type="ECO:0000313" key="10">
    <source>
        <dbReference type="Proteomes" id="UP001516023"/>
    </source>
</evidence>
<dbReference type="PANTHER" id="PTHR19302:SF14">
    <property type="entry name" value="GAMMA-TUBULIN COMPLEX COMPONENT 3"/>
    <property type="match status" value="1"/>
</dbReference>
<feature type="region of interest" description="Disordered" evidence="6">
    <location>
        <begin position="15"/>
        <end position="52"/>
    </location>
</feature>
<sequence length="868" mass="97527">MRHLFESSAAPLLSTITATPSHSAPFPKRPPPTTADDAPSTNDTECQQQQQQQQAWYSQERCILRELIVLTMRRLDGDLLRFVPEEPINVGGNRFSPHSPTLSNGVRLHPNVNVVPQWRNVLDLEDDNDGEGQASSHNFRFGADLSHPLLKSGARDAISLCGECGYLYGRVVDFVDSVLEEGNDYYPCAVTRALAVRLYEELRRYHGELSVLESELPPVEVPLVVSSMGDCGSNRYITLRSLVARLAPMRDHLRTLAILADGVGARNLRGGKLLSAVLAHSLDGGSRHADLVRSIGADCSVPWYNLLRQWITQGVLEDVHSEFFIAEVQSKDVGSSMSSGYFTWHKRFVLVVGQIPLQIMTDDLARNVLLVGKGINFIRLCLQERDWEVFGENDSTPGEETSSDQSPGFTTLMDLKDQDYESRCISTLHDAVITSSSRIHRHILDSLNNRHRLMQHLHAIKQFLFLGQGDFVSSFVESLHQEFRGRTSVAGIYSHTLSSVLEGALRTSNARYLPDYVLARLGVTLMIDERDSDRYSMGPPPKATSDEMIPWEDNEASIQDPWDFVCLEYIIDSPLDAIVHTTAMDSYHQVFLFLFRLKRVEWMLSNSWRQSTALNHAILIETKAGGADAPHISAAAEQSSFLLRRISSTRQTMLHFISNLQNYLMFEVLEGGWEGLVQSVNESQTLDDIISAHDSYLNEILAKTLSSNKVYGNKQGEKGKTLEDQLRKLLSIALKFGKFQDFIFGNALEALSKAAKTRRMVEETSKTGTWGRTTLDKEEGKVFIYLADAKLFHFVEHTARQFDKVLGALLKMLKKEVFDSDYGSSESGDVDPVDSPLTLRNHDALQFLLFRLDFSGYYARQAKLRAKK</sequence>
<dbReference type="InterPro" id="IPR040457">
    <property type="entry name" value="GCP_C"/>
</dbReference>
<evidence type="ECO:0000256" key="5">
    <source>
        <dbReference type="ARBA" id="ARBA00023212"/>
    </source>
</evidence>
<proteinExistence type="inferred from homology"/>
<dbReference type="Pfam" id="PF04130">
    <property type="entry name" value="GCP_C_terminal"/>
    <property type="match status" value="1"/>
</dbReference>
<keyword evidence="10" id="KW-1185">Reference proteome</keyword>
<dbReference type="EMBL" id="JABMIG020000004">
    <property type="protein sequence ID" value="KAL3805077.1"/>
    <property type="molecule type" value="Genomic_DNA"/>
</dbReference>
<keyword evidence="3" id="KW-0963">Cytoplasm</keyword>
<dbReference type="AlphaFoldDB" id="A0ABD3QXP2"/>
<dbReference type="Pfam" id="PF17681">
    <property type="entry name" value="GCP_N_terminal"/>
    <property type="match status" value="1"/>
</dbReference>
<gene>
    <name evidence="9" type="ORF">HJC23_003305</name>
</gene>
<evidence type="ECO:0000256" key="2">
    <source>
        <dbReference type="ARBA" id="ARBA00010337"/>
    </source>
</evidence>
<feature type="domain" description="Gamma tubulin complex component protein N-terminal" evidence="8">
    <location>
        <begin position="138"/>
        <end position="425"/>
    </location>
</feature>
<protein>
    <recommendedName>
        <fullName evidence="11">Spindle pole body component</fullName>
    </recommendedName>
</protein>
<evidence type="ECO:0000259" key="7">
    <source>
        <dbReference type="Pfam" id="PF04130"/>
    </source>
</evidence>
<dbReference type="InterPro" id="IPR041470">
    <property type="entry name" value="GCP_N"/>
</dbReference>
<dbReference type="Gene3D" id="1.20.120.1900">
    <property type="entry name" value="Gamma-tubulin complex, C-terminal domain"/>
    <property type="match status" value="1"/>
</dbReference>
<evidence type="ECO:0000256" key="1">
    <source>
        <dbReference type="ARBA" id="ARBA00004245"/>
    </source>
</evidence>
<evidence type="ECO:0000256" key="4">
    <source>
        <dbReference type="ARBA" id="ARBA00022701"/>
    </source>
</evidence>
<keyword evidence="4" id="KW-0493">Microtubule</keyword>
<dbReference type="Proteomes" id="UP001516023">
    <property type="component" value="Unassembled WGS sequence"/>
</dbReference>
<organism evidence="9 10">
    <name type="scientific">Cyclotella cryptica</name>
    <dbReference type="NCBI Taxonomy" id="29204"/>
    <lineage>
        <taxon>Eukaryota</taxon>
        <taxon>Sar</taxon>
        <taxon>Stramenopiles</taxon>
        <taxon>Ochrophyta</taxon>
        <taxon>Bacillariophyta</taxon>
        <taxon>Coscinodiscophyceae</taxon>
        <taxon>Thalassiosirophycidae</taxon>
        <taxon>Stephanodiscales</taxon>
        <taxon>Stephanodiscaceae</taxon>
        <taxon>Cyclotella</taxon>
    </lineage>
</organism>
<accession>A0ABD3QXP2</accession>
<evidence type="ECO:0008006" key="11">
    <source>
        <dbReference type="Google" id="ProtNLM"/>
    </source>
</evidence>
<comment type="caution">
    <text evidence="9">The sequence shown here is derived from an EMBL/GenBank/DDBJ whole genome shotgun (WGS) entry which is preliminary data.</text>
</comment>
<comment type="similarity">
    <text evidence="2">Belongs to the TUBGCP family.</text>
</comment>
<evidence type="ECO:0000259" key="8">
    <source>
        <dbReference type="Pfam" id="PF17681"/>
    </source>
</evidence>
<dbReference type="GO" id="GO:0005874">
    <property type="term" value="C:microtubule"/>
    <property type="evidence" value="ECO:0007669"/>
    <property type="project" value="UniProtKB-KW"/>
</dbReference>
<reference evidence="9 10" key="1">
    <citation type="journal article" date="2020" name="G3 (Bethesda)">
        <title>Improved Reference Genome for Cyclotella cryptica CCMP332, a Model for Cell Wall Morphogenesis, Salinity Adaptation, and Lipid Production in Diatoms (Bacillariophyta).</title>
        <authorList>
            <person name="Roberts W.R."/>
            <person name="Downey K.M."/>
            <person name="Ruck E.C."/>
            <person name="Traller J.C."/>
            <person name="Alverson A.J."/>
        </authorList>
    </citation>
    <scope>NUCLEOTIDE SEQUENCE [LARGE SCALE GENOMIC DNA]</scope>
    <source>
        <strain evidence="9 10">CCMP332</strain>
    </source>
</reference>
<comment type="subcellular location">
    <subcellularLocation>
        <location evidence="1">Cytoplasm</location>
        <location evidence="1">Cytoskeleton</location>
    </subcellularLocation>
</comment>
<dbReference type="PANTHER" id="PTHR19302">
    <property type="entry name" value="GAMMA TUBULIN COMPLEX PROTEIN"/>
    <property type="match status" value="1"/>
</dbReference>
<evidence type="ECO:0000313" key="9">
    <source>
        <dbReference type="EMBL" id="KAL3805077.1"/>
    </source>
</evidence>
<evidence type="ECO:0000256" key="3">
    <source>
        <dbReference type="ARBA" id="ARBA00022490"/>
    </source>
</evidence>
<keyword evidence="5" id="KW-0206">Cytoskeleton</keyword>
<evidence type="ECO:0000256" key="6">
    <source>
        <dbReference type="SAM" id="MobiDB-lite"/>
    </source>
</evidence>
<dbReference type="InterPro" id="IPR007259">
    <property type="entry name" value="GCP"/>
</dbReference>
<dbReference type="GO" id="GO:0005815">
    <property type="term" value="C:microtubule organizing center"/>
    <property type="evidence" value="ECO:0007669"/>
    <property type="project" value="UniProtKB-ARBA"/>
</dbReference>
<name>A0ABD3QXP2_9STRA</name>